<name>A0A1S6L2W6_9CAUD</name>
<keyword evidence="2" id="KW-1185">Reference proteome</keyword>
<evidence type="ECO:0000313" key="2">
    <source>
        <dbReference type="Proteomes" id="UP000221250"/>
    </source>
</evidence>
<gene>
    <name evidence="1" type="ORF">YOLOSWAG_42</name>
</gene>
<dbReference type="Proteomes" id="UP000221250">
    <property type="component" value="Segment"/>
</dbReference>
<sequence length="226" mass="24493">MSTTKVKVKKKTGKGAISLKDLKDVKQLKGASYNPRIITDRRLKDLEKSLGAFGDLSGVVFNNNVNSGVMISGHQRISSIKGWKTRIEVQQTSDDHGTVGLGFIHATSPKGKKISIPLRVVDWSDKKAEFAANIAANAHGGEFDNKKLAKLVEKLDMSKMPSALIGLDPLHIRGLQQKLIKDGVPPEKAGRTTGTMNGASGQFNEATVEDVGSGMQHKCPRCNFSW</sequence>
<proteinExistence type="predicted"/>
<protein>
    <submittedName>
        <fullName evidence="1">Putative transcriptional repressor protein</fullName>
    </submittedName>
</protein>
<accession>A0A1S6L2W6</accession>
<dbReference type="EMBL" id="KY448244">
    <property type="protein sequence ID" value="AQT28527.1"/>
    <property type="molecule type" value="Genomic_DNA"/>
</dbReference>
<organism evidence="1 2">
    <name type="scientific">Erwinia phage vB_EamM_Yoloswag</name>
    <dbReference type="NCBI Taxonomy" id="1958956"/>
    <lineage>
        <taxon>Viruses</taxon>
        <taxon>Duplodnaviria</taxon>
        <taxon>Heunggongvirae</taxon>
        <taxon>Uroviricota</taxon>
        <taxon>Caudoviricetes</taxon>
        <taxon>Yoloswagvirus</taxon>
        <taxon>Yoloswagvirus yoloswag</taxon>
    </lineage>
</organism>
<evidence type="ECO:0000313" key="1">
    <source>
        <dbReference type="EMBL" id="AQT28527.1"/>
    </source>
</evidence>
<reference evidence="1 2" key="1">
    <citation type="submission" date="2017-01" db="EMBL/GenBank/DDBJ databases">
        <authorList>
            <person name="Mah S.A."/>
            <person name="Swanson W.J."/>
            <person name="Moy G.W."/>
            <person name="Vacquier V.D."/>
        </authorList>
    </citation>
    <scope>NUCLEOTIDE SEQUENCE [LARGE SCALE GENOMIC DNA]</scope>
</reference>